<organism evidence="2 3">
    <name type="scientific">Armillaria solidipes</name>
    <dbReference type="NCBI Taxonomy" id="1076256"/>
    <lineage>
        <taxon>Eukaryota</taxon>
        <taxon>Fungi</taxon>
        <taxon>Dikarya</taxon>
        <taxon>Basidiomycota</taxon>
        <taxon>Agaricomycotina</taxon>
        <taxon>Agaricomycetes</taxon>
        <taxon>Agaricomycetidae</taxon>
        <taxon>Agaricales</taxon>
        <taxon>Marasmiineae</taxon>
        <taxon>Physalacriaceae</taxon>
        <taxon>Armillaria</taxon>
    </lineage>
</organism>
<evidence type="ECO:0000313" key="2">
    <source>
        <dbReference type="EMBL" id="PBK75364.1"/>
    </source>
</evidence>
<dbReference type="STRING" id="1076256.A0A2H3C236"/>
<accession>A0A2H3C236</accession>
<keyword evidence="1" id="KW-0175">Coiled coil</keyword>
<keyword evidence="3" id="KW-1185">Reference proteome</keyword>
<reference evidence="3" key="1">
    <citation type="journal article" date="2017" name="Nat. Ecol. Evol.">
        <title>Genome expansion and lineage-specific genetic innovations in the forest pathogenic fungi Armillaria.</title>
        <authorList>
            <person name="Sipos G."/>
            <person name="Prasanna A.N."/>
            <person name="Walter M.C."/>
            <person name="O'Connor E."/>
            <person name="Balint B."/>
            <person name="Krizsan K."/>
            <person name="Kiss B."/>
            <person name="Hess J."/>
            <person name="Varga T."/>
            <person name="Slot J."/>
            <person name="Riley R."/>
            <person name="Boka B."/>
            <person name="Rigling D."/>
            <person name="Barry K."/>
            <person name="Lee J."/>
            <person name="Mihaltcheva S."/>
            <person name="LaButti K."/>
            <person name="Lipzen A."/>
            <person name="Waldron R."/>
            <person name="Moloney N.M."/>
            <person name="Sperisen C."/>
            <person name="Kredics L."/>
            <person name="Vagvoelgyi C."/>
            <person name="Patrignani A."/>
            <person name="Fitzpatrick D."/>
            <person name="Nagy I."/>
            <person name="Doyle S."/>
            <person name="Anderson J.B."/>
            <person name="Grigoriev I.V."/>
            <person name="Gueldener U."/>
            <person name="Muensterkoetter M."/>
            <person name="Nagy L.G."/>
        </authorList>
    </citation>
    <scope>NUCLEOTIDE SEQUENCE [LARGE SCALE GENOMIC DNA]</scope>
    <source>
        <strain evidence="3">28-4</strain>
    </source>
</reference>
<proteinExistence type="predicted"/>
<dbReference type="EMBL" id="KZ293417">
    <property type="protein sequence ID" value="PBK75364.1"/>
    <property type="molecule type" value="Genomic_DNA"/>
</dbReference>
<evidence type="ECO:0000256" key="1">
    <source>
        <dbReference type="SAM" id="Coils"/>
    </source>
</evidence>
<name>A0A2H3C236_9AGAR</name>
<feature type="coiled-coil region" evidence="1">
    <location>
        <begin position="225"/>
        <end position="291"/>
    </location>
</feature>
<dbReference type="Proteomes" id="UP000218334">
    <property type="component" value="Unassembled WGS sequence"/>
</dbReference>
<protein>
    <submittedName>
        <fullName evidence="2">Uncharacterized protein</fullName>
    </submittedName>
</protein>
<sequence length="300" mass="34521">MYQQVHMLTLESNSLLYNHDVIKYDKQDDNAAAWLFSADMLAKAAEKPDEHLGLLVYLFVFEEFIDAFQSHSMAHKHCIQIGIHMKLFLDTWKLFLKKQGYSEIHHFISKEAFNICGTLTNGLLSIIVKYWDHLPDSTPLMIWKLQKAIIDILKLYTMSLLSNKAYFKKNNFKATAQGYQHMYLNDTGVDYNSATDPTIAPPLVDLSNDLPFEEDEPAETKLSACKELQNTIDDIEKIYNLTQEEDEELDACTIAAITINLQQLAIINDMLEQDEEHRKELQTEVQHALSAYLHAVFSII</sequence>
<dbReference type="AlphaFoldDB" id="A0A2H3C236"/>
<evidence type="ECO:0000313" key="3">
    <source>
        <dbReference type="Proteomes" id="UP000218334"/>
    </source>
</evidence>
<gene>
    <name evidence="2" type="ORF">ARMSODRAFT_1012810</name>
</gene>